<feature type="compositionally biased region" description="Low complexity" evidence="10">
    <location>
        <begin position="182"/>
        <end position="203"/>
    </location>
</feature>
<dbReference type="GO" id="GO:0000785">
    <property type="term" value="C:chromatin"/>
    <property type="evidence" value="ECO:0007669"/>
    <property type="project" value="TreeGrafter"/>
</dbReference>
<feature type="compositionally biased region" description="Acidic residues" evidence="10">
    <location>
        <begin position="346"/>
        <end position="355"/>
    </location>
</feature>
<dbReference type="InterPro" id="IPR028005">
    <property type="entry name" value="AcTrfase_ESCO_Znf_dom"/>
</dbReference>
<dbReference type="Pfam" id="PF13880">
    <property type="entry name" value="Acetyltransf_13"/>
    <property type="match status" value="1"/>
</dbReference>
<keyword evidence="14" id="KW-1185">Reference proteome</keyword>
<evidence type="ECO:0000256" key="6">
    <source>
        <dbReference type="ARBA" id="ARBA00022833"/>
    </source>
</evidence>
<gene>
    <name evidence="13" type="ORF">PENTCL1PPCAC_11573</name>
</gene>
<evidence type="ECO:0000259" key="12">
    <source>
        <dbReference type="Pfam" id="PF13880"/>
    </source>
</evidence>
<evidence type="ECO:0008006" key="15">
    <source>
        <dbReference type="Google" id="ProtNLM"/>
    </source>
</evidence>
<evidence type="ECO:0000256" key="2">
    <source>
        <dbReference type="ARBA" id="ARBA00005816"/>
    </source>
</evidence>
<comment type="caution">
    <text evidence="13">The sequence shown here is derived from an EMBL/GenBank/DDBJ whole genome shotgun (WGS) entry which is preliminary data.</text>
</comment>
<evidence type="ECO:0000256" key="10">
    <source>
        <dbReference type="SAM" id="MobiDB-lite"/>
    </source>
</evidence>
<evidence type="ECO:0000259" key="11">
    <source>
        <dbReference type="Pfam" id="PF13878"/>
    </source>
</evidence>
<dbReference type="GO" id="GO:0007064">
    <property type="term" value="P:mitotic sister chromatid cohesion"/>
    <property type="evidence" value="ECO:0007669"/>
    <property type="project" value="TreeGrafter"/>
</dbReference>
<protein>
    <recommendedName>
        <fullName evidence="15">N-acetyltransferase ESCO acetyl-transferase domain-containing protein</fullName>
    </recommendedName>
</protein>
<evidence type="ECO:0000256" key="8">
    <source>
        <dbReference type="ARBA" id="ARBA00023306"/>
    </source>
</evidence>
<comment type="subcellular location">
    <subcellularLocation>
        <location evidence="1">Nucleus</location>
    </subcellularLocation>
</comment>
<evidence type="ECO:0000256" key="1">
    <source>
        <dbReference type="ARBA" id="ARBA00004123"/>
    </source>
</evidence>
<keyword evidence="5" id="KW-0863">Zinc-finger</keyword>
<reference evidence="13" key="1">
    <citation type="submission" date="2023-10" db="EMBL/GenBank/DDBJ databases">
        <title>Genome assembly of Pristionchus species.</title>
        <authorList>
            <person name="Yoshida K."/>
            <person name="Sommer R.J."/>
        </authorList>
    </citation>
    <scope>NUCLEOTIDE SEQUENCE</scope>
    <source>
        <strain evidence="13">RS0144</strain>
    </source>
</reference>
<evidence type="ECO:0000256" key="9">
    <source>
        <dbReference type="ARBA" id="ARBA00023315"/>
    </source>
</evidence>
<dbReference type="PANTHER" id="PTHR45884:SF2">
    <property type="entry name" value="N-ACETYLTRANSFERASE ECO"/>
    <property type="match status" value="1"/>
</dbReference>
<keyword evidence="8" id="KW-0131">Cell cycle</keyword>
<dbReference type="GO" id="GO:0005634">
    <property type="term" value="C:nucleus"/>
    <property type="evidence" value="ECO:0007669"/>
    <property type="project" value="UniProtKB-SubCell"/>
</dbReference>
<feature type="region of interest" description="Disordered" evidence="10">
    <location>
        <begin position="330"/>
        <end position="369"/>
    </location>
</feature>
<keyword evidence="9" id="KW-0012">Acyltransferase</keyword>
<keyword evidence="4" id="KW-0479">Metal-binding</keyword>
<evidence type="ECO:0000256" key="4">
    <source>
        <dbReference type="ARBA" id="ARBA00022723"/>
    </source>
</evidence>
<evidence type="ECO:0000313" key="14">
    <source>
        <dbReference type="Proteomes" id="UP001432027"/>
    </source>
</evidence>
<keyword evidence="3" id="KW-0808">Transferase</keyword>
<evidence type="ECO:0000313" key="13">
    <source>
        <dbReference type="EMBL" id="GMS89398.1"/>
    </source>
</evidence>
<dbReference type="EMBL" id="BTSX01000003">
    <property type="protein sequence ID" value="GMS89398.1"/>
    <property type="molecule type" value="Genomic_DNA"/>
</dbReference>
<feature type="region of interest" description="Disordered" evidence="10">
    <location>
        <begin position="175"/>
        <end position="203"/>
    </location>
</feature>
<dbReference type="InterPro" id="IPR028009">
    <property type="entry name" value="ESCO_Acetyltransf_dom"/>
</dbReference>
<dbReference type="Pfam" id="PF13878">
    <property type="entry name" value="zf-C2H2_3"/>
    <property type="match status" value="1"/>
</dbReference>
<evidence type="ECO:0000256" key="5">
    <source>
        <dbReference type="ARBA" id="ARBA00022771"/>
    </source>
</evidence>
<dbReference type="PANTHER" id="PTHR45884">
    <property type="entry name" value="N-ACETYLTRANSFERASE ECO"/>
    <property type="match status" value="1"/>
</dbReference>
<feature type="non-terminal residue" evidence="13">
    <location>
        <position position="1"/>
    </location>
</feature>
<name>A0AAV5T9A7_9BILA</name>
<dbReference type="GO" id="GO:0061733">
    <property type="term" value="F:protein-lysine-acetyltransferase activity"/>
    <property type="evidence" value="ECO:0007669"/>
    <property type="project" value="TreeGrafter"/>
</dbReference>
<dbReference type="GO" id="GO:0008270">
    <property type="term" value="F:zinc ion binding"/>
    <property type="evidence" value="ECO:0007669"/>
    <property type="project" value="UniProtKB-KW"/>
</dbReference>
<feature type="domain" description="N-acetyltransferase ESCO acetyl-transferase" evidence="12">
    <location>
        <begin position="248"/>
        <end position="307"/>
    </location>
</feature>
<dbReference type="AlphaFoldDB" id="A0AAV5T9A7"/>
<dbReference type="Proteomes" id="UP001432027">
    <property type="component" value="Unassembled WGS sequence"/>
</dbReference>
<organism evidence="13 14">
    <name type="scientific">Pristionchus entomophagus</name>
    <dbReference type="NCBI Taxonomy" id="358040"/>
    <lineage>
        <taxon>Eukaryota</taxon>
        <taxon>Metazoa</taxon>
        <taxon>Ecdysozoa</taxon>
        <taxon>Nematoda</taxon>
        <taxon>Chromadorea</taxon>
        <taxon>Rhabditida</taxon>
        <taxon>Rhabditina</taxon>
        <taxon>Diplogasteromorpha</taxon>
        <taxon>Diplogasteroidea</taxon>
        <taxon>Neodiplogasteridae</taxon>
        <taxon>Pristionchus</taxon>
    </lineage>
</organism>
<evidence type="ECO:0000256" key="7">
    <source>
        <dbReference type="ARBA" id="ARBA00023242"/>
    </source>
</evidence>
<accession>A0AAV5T9A7</accession>
<keyword evidence="7" id="KW-0539">Nucleus</keyword>
<evidence type="ECO:0000256" key="3">
    <source>
        <dbReference type="ARBA" id="ARBA00022679"/>
    </source>
</evidence>
<proteinExistence type="inferred from homology"/>
<sequence>KSKLQMLEEGQKTITSFLTGSAKKRLLAAPIFDDPKNSPRSTKKRRISREIEGQMALDAGQAKIGAQKCDKCDMVYSLDVEGDVVDHANRCNGNEKRQTLFVKRTILDTWVKRVLSFNPGHSAYPLTGECTVILKVDKKCDAVSLKTKVEEVVKNHVNVSLGFTEEGSMWDSKLSSMYSDATPSTPSTPSSSRSLHSSTQPRSQQRKAFMAIVRDNKGNSCIAGIVIVEAVCRAYDVDGEKMIRNKELMGVNRLWVNEEMMRKGIATKMVDAARQNFCSQSIPRSRVVFSEPTLVGQIFARRYVRDDGGSGGDGGGRLLVYSLANDEKWKETMKKSRRSQPITLEEKEEGENTVENEERRVESGDEEVS</sequence>
<feature type="domain" description="N-acetyltransferase ESCO zinc-finger" evidence="11">
    <location>
        <begin position="54"/>
        <end position="92"/>
    </location>
</feature>
<keyword evidence="6" id="KW-0862">Zinc</keyword>
<comment type="similarity">
    <text evidence="2">Belongs to the acetyltransferase family. ECO subfamily.</text>
</comment>